<dbReference type="EMBL" id="BJOV01000002">
    <property type="protein sequence ID" value="GEE00002.1"/>
    <property type="molecule type" value="Genomic_DNA"/>
</dbReference>
<feature type="transmembrane region" description="Helical" evidence="1">
    <location>
        <begin position="48"/>
        <end position="69"/>
    </location>
</feature>
<dbReference type="Pfam" id="PF11377">
    <property type="entry name" value="DUF3180"/>
    <property type="match status" value="1"/>
</dbReference>
<reference evidence="3" key="1">
    <citation type="submission" date="2019-06" db="EMBL/GenBank/DDBJ databases">
        <title>Gordonia isolated from sludge of a wastewater treatment plant.</title>
        <authorList>
            <person name="Tamura T."/>
            <person name="Aoyama K."/>
            <person name="Kang Y."/>
            <person name="Saito S."/>
            <person name="Akiyama N."/>
            <person name="Yazawa K."/>
            <person name="Gonoi T."/>
            <person name="Mikami Y."/>
        </authorList>
    </citation>
    <scope>NUCLEOTIDE SEQUENCE [LARGE SCALE GENOMIC DNA]</scope>
    <source>
        <strain evidence="3">NBRC 107696</strain>
    </source>
</reference>
<keyword evidence="1" id="KW-1133">Transmembrane helix</keyword>
<keyword evidence="1" id="KW-0472">Membrane</keyword>
<sequence>MTSDDENRLGSTRIRDLLVIALVAGVALWIVIRYNYGAFPSLPWPAGVSLYILAVIEFVTGFVVRARVAGRDIGRARGQLHPIAVARVMVLAKASAILGAVAAGGWVGVLVFLLNNGLLDAARADRPAAVVGAVGGVVLAVAAVWLEHCCRAPDDPESDTDASDAAPA</sequence>
<evidence type="ECO:0000256" key="1">
    <source>
        <dbReference type="SAM" id="Phobius"/>
    </source>
</evidence>
<gene>
    <name evidence="2" type="ORF">nbrc107696_04480</name>
</gene>
<keyword evidence="3" id="KW-1185">Reference proteome</keyword>
<proteinExistence type="predicted"/>
<dbReference type="InterPro" id="IPR021517">
    <property type="entry name" value="DUF3180"/>
</dbReference>
<dbReference type="Proteomes" id="UP000444960">
    <property type="component" value="Unassembled WGS sequence"/>
</dbReference>
<feature type="transmembrane region" description="Helical" evidence="1">
    <location>
        <begin position="90"/>
        <end position="114"/>
    </location>
</feature>
<keyword evidence="1" id="KW-0812">Transmembrane</keyword>
<accession>A0A7I9V492</accession>
<protein>
    <recommendedName>
        <fullName evidence="4">DUF3180 domain-containing protein</fullName>
    </recommendedName>
</protein>
<organism evidence="2 3">
    <name type="scientific">Gordonia spumicola</name>
    <dbReference type="NCBI Taxonomy" id="589161"/>
    <lineage>
        <taxon>Bacteria</taxon>
        <taxon>Bacillati</taxon>
        <taxon>Actinomycetota</taxon>
        <taxon>Actinomycetes</taxon>
        <taxon>Mycobacteriales</taxon>
        <taxon>Gordoniaceae</taxon>
        <taxon>Gordonia</taxon>
    </lineage>
</organism>
<dbReference type="RefSeq" id="WP_161893957.1">
    <property type="nucleotide sequence ID" value="NZ_BJOV01000002.1"/>
</dbReference>
<name>A0A7I9V492_9ACTN</name>
<evidence type="ECO:0000313" key="3">
    <source>
        <dbReference type="Proteomes" id="UP000444960"/>
    </source>
</evidence>
<feature type="transmembrane region" description="Helical" evidence="1">
    <location>
        <begin position="17"/>
        <end position="36"/>
    </location>
</feature>
<dbReference type="AlphaFoldDB" id="A0A7I9V492"/>
<comment type="caution">
    <text evidence="2">The sequence shown here is derived from an EMBL/GenBank/DDBJ whole genome shotgun (WGS) entry which is preliminary data.</text>
</comment>
<evidence type="ECO:0008006" key="4">
    <source>
        <dbReference type="Google" id="ProtNLM"/>
    </source>
</evidence>
<feature type="transmembrane region" description="Helical" evidence="1">
    <location>
        <begin position="126"/>
        <end position="146"/>
    </location>
</feature>
<dbReference type="OrthoDB" id="3825558at2"/>
<evidence type="ECO:0000313" key="2">
    <source>
        <dbReference type="EMBL" id="GEE00002.1"/>
    </source>
</evidence>